<protein>
    <recommendedName>
        <fullName evidence="2">Aminotransferase-like plant mobile domain-containing protein</fullName>
    </recommendedName>
</protein>
<dbReference type="InterPro" id="IPR019557">
    <property type="entry name" value="AminoTfrase-like_pln_mobile"/>
</dbReference>
<dbReference type="Proteomes" id="UP001153076">
    <property type="component" value="Unassembled WGS sequence"/>
</dbReference>
<comment type="caution">
    <text evidence="3">The sequence shown here is derived from an EMBL/GenBank/DDBJ whole genome shotgun (WGS) entry which is preliminary data.</text>
</comment>
<sequence>MGRENSQNETDESDSTYENKEGGSGMSSSSVSLEDEANTSSSGRLGVRCDQRKGRIEGNERRGCRRVEVRDMWDSMEDKRRSFAMDGHLVRAFIKCWNSDTKSFKIGRREATFSLYDVALIMGLPARGNSISFQCSEASSEVDGLLKGAMDDHVSCERGKRRTLQKVMRIYRNISVLLELCRSNNTRDKVGMFTKLYALLVVSGLLFPRCTGGVAWDLISTVVDVKSMAEYNWAEAM</sequence>
<dbReference type="PANTHER" id="PTHR46033:SF8">
    <property type="entry name" value="PROTEIN MAINTENANCE OF MERISTEMS-LIKE"/>
    <property type="match status" value="1"/>
</dbReference>
<feature type="domain" description="Aminotransferase-like plant mobile" evidence="2">
    <location>
        <begin position="81"/>
        <end position="236"/>
    </location>
</feature>
<feature type="region of interest" description="Disordered" evidence="1">
    <location>
        <begin position="1"/>
        <end position="51"/>
    </location>
</feature>
<proteinExistence type="predicted"/>
<dbReference type="AlphaFoldDB" id="A0A9Q1K2W5"/>
<name>A0A9Q1K2W5_9CARY</name>
<evidence type="ECO:0000259" key="2">
    <source>
        <dbReference type="Pfam" id="PF10536"/>
    </source>
</evidence>
<reference evidence="3" key="1">
    <citation type="submission" date="2022-04" db="EMBL/GenBank/DDBJ databases">
        <title>Carnegiea gigantea Genome sequencing and assembly v2.</title>
        <authorList>
            <person name="Copetti D."/>
            <person name="Sanderson M.J."/>
            <person name="Burquez A."/>
            <person name="Wojciechowski M.F."/>
        </authorList>
    </citation>
    <scope>NUCLEOTIDE SEQUENCE</scope>
    <source>
        <strain evidence="3">SGP5-SGP5p</strain>
        <tissue evidence="3">Aerial part</tissue>
    </source>
</reference>
<evidence type="ECO:0000313" key="3">
    <source>
        <dbReference type="EMBL" id="KAJ8435438.1"/>
    </source>
</evidence>
<keyword evidence="4" id="KW-1185">Reference proteome</keyword>
<dbReference type="InterPro" id="IPR044824">
    <property type="entry name" value="MAIN-like"/>
</dbReference>
<dbReference type="PANTHER" id="PTHR46033">
    <property type="entry name" value="PROTEIN MAIN-LIKE 2"/>
    <property type="match status" value="1"/>
</dbReference>
<evidence type="ECO:0000313" key="4">
    <source>
        <dbReference type="Proteomes" id="UP001153076"/>
    </source>
</evidence>
<dbReference type="Pfam" id="PF10536">
    <property type="entry name" value="PMD"/>
    <property type="match status" value="1"/>
</dbReference>
<dbReference type="EMBL" id="JAKOGI010000412">
    <property type="protein sequence ID" value="KAJ8435438.1"/>
    <property type="molecule type" value="Genomic_DNA"/>
</dbReference>
<dbReference type="GO" id="GO:0010073">
    <property type="term" value="P:meristem maintenance"/>
    <property type="evidence" value="ECO:0007669"/>
    <property type="project" value="InterPro"/>
</dbReference>
<dbReference type="OrthoDB" id="1417722at2759"/>
<organism evidence="3 4">
    <name type="scientific">Carnegiea gigantea</name>
    <dbReference type="NCBI Taxonomy" id="171969"/>
    <lineage>
        <taxon>Eukaryota</taxon>
        <taxon>Viridiplantae</taxon>
        <taxon>Streptophyta</taxon>
        <taxon>Embryophyta</taxon>
        <taxon>Tracheophyta</taxon>
        <taxon>Spermatophyta</taxon>
        <taxon>Magnoliopsida</taxon>
        <taxon>eudicotyledons</taxon>
        <taxon>Gunneridae</taxon>
        <taxon>Pentapetalae</taxon>
        <taxon>Caryophyllales</taxon>
        <taxon>Cactineae</taxon>
        <taxon>Cactaceae</taxon>
        <taxon>Cactoideae</taxon>
        <taxon>Echinocereeae</taxon>
        <taxon>Carnegiea</taxon>
    </lineage>
</organism>
<accession>A0A9Q1K2W5</accession>
<evidence type="ECO:0000256" key="1">
    <source>
        <dbReference type="SAM" id="MobiDB-lite"/>
    </source>
</evidence>
<gene>
    <name evidence="3" type="ORF">Cgig2_012559</name>
</gene>